<dbReference type="PANTHER" id="PTHR31195:SF2">
    <property type="entry name" value="GEO02494P1"/>
    <property type="match status" value="1"/>
</dbReference>
<gene>
    <name evidence="3" type="ORF">APTSU1_001008900</name>
</gene>
<name>A0ABQ0F6X8_APOSI</name>
<organism evidence="3 4">
    <name type="scientific">Apodemus speciosus</name>
    <name type="common">Large Japanese field mouse</name>
    <dbReference type="NCBI Taxonomy" id="105296"/>
    <lineage>
        <taxon>Eukaryota</taxon>
        <taxon>Metazoa</taxon>
        <taxon>Chordata</taxon>
        <taxon>Craniata</taxon>
        <taxon>Vertebrata</taxon>
        <taxon>Euteleostomi</taxon>
        <taxon>Mammalia</taxon>
        <taxon>Eutheria</taxon>
        <taxon>Euarchontoglires</taxon>
        <taxon>Glires</taxon>
        <taxon>Rodentia</taxon>
        <taxon>Myomorpha</taxon>
        <taxon>Muroidea</taxon>
        <taxon>Muridae</taxon>
        <taxon>Murinae</taxon>
        <taxon>Apodemus</taxon>
    </lineage>
</organism>
<keyword evidence="4" id="KW-1185">Reference proteome</keyword>
<dbReference type="InterPro" id="IPR040219">
    <property type="entry name" value="KIAA1143-like"/>
</dbReference>
<proteinExistence type="predicted"/>
<dbReference type="EMBL" id="BAAFST010000009">
    <property type="protein sequence ID" value="GAB1294856.1"/>
    <property type="molecule type" value="Genomic_DNA"/>
</dbReference>
<evidence type="ECO:0000313" key="3">
    <source>
        <dbReference type="EMBL" id="GAB1294856.1"/>
    </source>
</evidence>
<dbReference type="PANTHER" id="PTHR31195">
    <property type="entry name" value="GEO02494P1"/>
    <property type="match status" value="1"/>
</dbReference>
<reference evidence="3 4" key="1">
    <citation type="submission" date="2024-08" db="EMBL/GenBank/DDBJ databases">
        <title>The draft genome of Apodemus speciosus.</title>
        <authorList>
            <person name="Nabeshima K."/>
            <person name="Suzuki S."/>
            <person name="Onuma M."/>
        </authorList>
    </citation>
    <scope>NUCLEOTIDE SEQUENCE [LARGE SCALE GENOMIC DNA]</scope>
    <source>
        <strain evidence="3">IB14-021</strain>
    </source>
</reference>
<protein>
    <recommendedName>
        <fullName evidence="2">DUF4604 domain-containing protein</fullName>
    </recommendedName>
</protein>
<dbReference type="InterPro" id="IPR027911">
    <property type="entry name" value="DUF4604"/>
</dbReference>
<sequence>MATSAEIRLRQDRQNPPAKMAADLNLAPPKYHASWAWSDGVTNTDTSKVGAGDQHFVPCTVWRVLLLVRTTMSKRNQVSYVRPAEPAFLSRFKERVGYREGPTVETKMIRSRQISDFQTSLVYRWGCRTIKTKQKPGLEKTNKNFYKAEAVSILNEQRQGFSLLSWLAWNSLCRPGWLQTHRDQSASASQVLGLKKIQPQLPDEDSNESDKEDEQPQVVVLKKGDLTAEEVMKIKAEIKAAKADEEPPPADGRIVYRKPVKRSSDEKCSGLRASSKKKKTNEDDGNEQCSVRKNSQRQVKNSSLLSFDSEDENE</sequence>
<dbReference type="Pfam" id="PF15377">
    <property type="entry name" value="DUF4604"/>
    <property type="match status" value="1"/>
</dbReference>
<feature type="compositionally biased region" description="Polar residues" evidence="1">
    <location>
        <begin position="287"/>
        <end position="306"/>
    </location>
</feature>
<feature type="domain" description="DUF4604" evidence="2">
    <location>
        <begin position="167"/>
        <end position="311"/>
    </location>
</feature>
<accession>A0ABQ0F6X8</accession>
<dbReference type="Proteomes" id="UP001623349">
    <property type="component" value="Unassembled WGS sequence"/>
</dbReference>
<comment type="caution">
    <text evidence="3">The sequence shown here is derived from an EMBL/GenBank/DDBJ whole genome shotgun (WGS) entry which is preliminary data.</text>
</comment>
<evidence type="ECO:0000259" key="2">
    <source>
        <dbReference type="Pfam" id="PF15377"/>
    </source>
</evidence>
<evidence type="ECO:0000256" key="1">
    <source>
        <dbReference type="SAM" id="MobiDB-lite"/>
    </source>
</evidence>
<evidence type="ECO:0000313" key="4">
    <source>
        <dbReference type="Proteomes" id="UP001623349"/>
    </source>
</evidence>
<feature type="region of interest" description="Disordered" evidence="1">
    <location>
        <begin position="238"/>
        <end position="314"/>
    </location>
</feature>